<feature type="compositionally biased region" description="Basic residues" evidence="6">
    <location>
        <begin position="76"/>
        <end position="87"/>
    </location>
</feature>
<dbReference type="CDD" id="cd17384">
    <property type="entry name" value="MFS_SLC18A1_2_VAT1_2"/>
    <property type="match status" value="1"/>
</dbReference>
<evidence type="ECO:0000259" key="8">
    <source>
        <dbReference type="PROSITE" id="PS50850"/>
    </source>
</evidence>
<evidence type="ECO:0000256" key="2">
    <source>
        <dbReference type="ARBA" id="ARBA00022448"/>
    </source>
</evidence>
<protein>
    <submittedName>
        <fullName evidence="10">Major facilitator superfamily (MFS) profile domain-containing protein</fullName>
    </submittedName>
</protein>
<dbReference type="Gene3D" id="1.20.1250.20">
    <property type="entry name" value="MFS general substrate transporter like domains"/>
    <property type="match status" value="2"/>
</dbReference>
<organism evidence="9 10">
    <name type="scientific">Ditylenchus dipsaci</name>
    <dbReference type="NCBI Taxonomy" id="166011"/>
    <lineage>
        <taxon>Eukaryota</taxon>
        <taxon>Metazoa</taxon>
        <taxon>Ecdysozoa</taxon>
        <taxon>Nematoda</taxon>
        <taxon>Chromadorea</taxon>
        <taxon>Rhabditida</taxon>
        <taxon>Tylenchina</taxon>
        <taxon>Tylenchomorpha</taxon>
        <taxon>Sphaerularioidea</taxon>
        <taxon>Anguinidae</taxon>
        <taxon>Anguininae</taxon>
        <taxon>Ditylenchus</taxon>
    </lineage>
</organism>
<feature type="transmembrane region" description="Helical" evidence="7">
    <location>
        <begin position="258"/>
        <end position="282"/>
    </location>
</feature>
<sequence length="638" mass="69909">MLLANFVEKYRANRRLLLLIVYVALFLDNMLLTTVVPIIPEYLLRISHPNSTDMLLNNKIPVDPGIAARQLANSRRNNKNNKNRRQHRATDNDDDTVGWNSQDWEEDQQMTSSKYSTSKRPRLAIARPSQISEDRSSSRNRPRLGGRMRVTTTRAPSTTEFYEGLPDEFSMGFEGPNSAVDDMMERMSSSESQAYSDEQEIGAAETYRQQQEKVRHDTLADENVHVGFMFGSKALVQLLANPFVGPLTNKIGYTVPMFTGFVIMFLSTLCFAFGSTFFTLWVARALQGVGSACTSTSGMGMLAQAYPDDAERGSAMGIALGGLALGVLVGPPYGGLLYAWAGKELPFILLALLALMDGTLQFLVLQPKVDRGEPEGTGIKELAKDPYIMVAAGSITIGNLGIAMLEPSLPLWMMESWSAGSIERGAAFIPASISYLIGTNIFGPLAHKIGRWLSGFIGLVVIGFCLLAIPSARSVSGLIIPNFFMGFSIGMIDASMFPMMGYIVDVRHVGVYGSIYAIADAAFCFAFALGPFFSGPLVRSVGFPTMMYIIAMINFLYAPLMFFLRKLPENATTPKQEPVTDAFAADTIIIDGNPIHYEKIEGITTPHRRLPSSGATAGNNSTTSVTNYNYNVNSVWED</sequence>
<dbReference type="InterPro" id="IPR020846">
    <property type="entry name" value="MFS_dom"/>
</dbReference>
<evidence type="ECO:0000256" key="7">
    <source>
        <dbReference type="SAM" id="Phobius"/>
    </source>
</evidence>
<dbReference type="InterPro" id="IPR036259">
    <property type="entry name" value="MFS_trans_sf"/>
</dbReference>
<comment type="subcellular location">
    <subcellularLocation>
        <location evidence="1">Membrane</location>
        <topology evidence="1">Multi-pass membrane protein</topology>
    </subcellularLocation>
</comment>
<feature type="transmembrane region" description="Helical" evidence="7">
    <location>
        <begin position="347"/>
        <end position="365"/>
    </location>
</feature>
<evidence type="ECO:0000256" key="3">
    <source>
        <dbReference type="ARBA" id="ARBA00022692"/>
    </source>
</evidence>
<feature type="transmembrane region" description="Helical" evidence="7">
    <location>
        <begin position="318"/>
        <end position="341"/>
    </location>
</feature>
<dbReference type="SUPFAM" id="SSF103473">
    <property type="entry name" value="MFS general substrate transporter"/>
    <property type="match status" value="1"/>
</dbReference>
<evidence type="ECO:0000256" key="1">
    <source>
        <dbReference type="ARBA" id="ARBA00004141"/>
    </source>
</evidence>
<feature type="transmembrane region" description="Helical" evidence="7">
    <location>
        <begin position="545"/>
        <end position="564"/>
    </location>
</feature>
<feature type="transmembrane region" description="Helical" evidence="7">
    <location>
        <begin position="386"/>
        <end position="405"/>
    </location>
</feature>
<dbReference type="FunFam" id="1.20.1250.20:FF:000145">
    <property type="entry name" value="Chromaffin granule amine transporter"/>
    <property type="match status" value="1"/>
</dbReference>
<keyword evidence="4 7" id="KW-1133">Transmembrane helix</keyword>
<feature type="transmembrane region" description="Helical" evidence="7">
    <location>
        <begin position="478"/>
        <end position="497"/>
    </location>
</feature>
<dbReference type="PANTHER" id="PTHR23506:SF23">
    <property type="entry name" value="GH10249P"/>
    <property type="match status" value="1"/>
</dbReference>
<keyword evidence="9" id="KW-1185">Reference proteome</keyword>
<dbReference type="InterPro" id="IPR050930">
    <property type="entry name" value="MFS_Vesicular_Transporter"/>
</dbReference>
<feature type="transmembrane region" description="Helical" evidence="7">
    <location>
        <begin position="16"/>
        <end position="39"/>
    </location>
</feature>
<feature type="transmembrane region" description="Helical" evidence="7">
    <location>
        <begin position="509"/>
        <end position="533"/>
    </location>
</feature>
<proteinExistence type="predicted"/>
<evidence type="ECO:0000256" key="4">
    <source>
        <dbReference type="ARBA" id="ARBA00022989"/>
    </source>
</evidence>
<feature type="domain" description="Major facilitator superfamily (MFS) profile" evidence="8">
    <location>
        <begin position="152"/>
        <end position="569"/>
    </location>
</feature>
<dbReference type="InterPro" id="IPR011701">
    <property type="entry name" value="MFS"/>
</dbReference>
<accession>A0A915CPP2</accession>
<feature type="transmembrane region" description="Helical" evidence="7">
    <location>
        <begin position="452"/>
        <end position="472"/>
    </location>
</feature>
<dbReference type="GO" id="GO:0015842">
    <property type="term" value="P:aminergic neurotransmitter loading into synaptic vesicle"/>
    <property type="evidence" value="ECO:0007669"/>
    <property type="project" value="TreeGrafter"/>
</dbReference>
<keyword evidence="2" id="KW-0813">Transport</keyword>
<dbReference type="PANTHER" id="PTHR23506">
    <property type="entry name" value="GH10249P"/>
    <property type="match status" value="1"/>
</dbReference>
<feature type="region of interest" description="Disordered" evidence="6">
    <location>
        <begin position="73"/>
        <end position="147"/>
    </location>
</feature>
<reference evidence="10" key="1">
    <citation type="submission" date="2022-11" db="UniProtKB">
        <authorList>
            <consortium name="WormBaseParasite"/>
        </authorList>
    </citation>
    <scope>IDENTIFICATION</scope>
</reference>
<dbReference type="Pfam" id="PF07690">
    <property type="entry name" value="MFS_1"/>
    <property type="match status" value="1"/>
</dbReference>
<dbReference type="PROSITE" id="PS50850">
    <property type="entry name" value="MFS"/>
    <property type="match status" value="1"/>
</dbReference>
<evidence type="ECO:0000313" key="9">
    <source>
        <dbReference type="Proteomes" id="UP000887574"/>
    </source>
</evidence>
<dbReference type="GO" id="GO:0030672">
    <property type="term" value="C:synaptic vesicle membrane"/>
    <property type="evidence" value="ECO:0007669"/>
    <property type="project" value="TreeGrafter"/>
</dbReference>
<dbReference type="AlphaFoldDB" id="A0A915CPP2"/>
<dbReference type="Proteomes" id="UP000887574">
    <property type="component" value="Unplaced"/>
</dbReference>
<feature type="transmembrane region" description="Helical" evidence="7">
    <location>
        <begin position="425"/>
        <end position="445"/>
    </location>
</feature>
<evidence type="ECO:0000313" key="10">
    <source>
        <dbReference type="WBParaSite" id="jg10790"/>
    </source>
</evidence>
<name>A0A915CPP2_9BILA</name>
<keyword evidence="3 7" id="KW-0812">Transmembrane</keyword>
<dbReference type="GO" id="GO:0005335">
    <property type="term" value="F:serotonin:sodium:chloride symporter activity"/>
    <property type="evidence" value="ECO:0007669"/>
    <property type="project" value="TreeGrafter"/>
</dbReference>
<dbReference type="GO" id="GO:0043195">
    <property type="term" value="C:terminal bouton"/>
    <property type="evidence" value="ECO:0007669"/>
    <property type="project" value="TreeGrafter"/>
</dbReference>
<dbReference type="WBParaSite" id="jg10790">
    <property type="protein sequence ID" value="jg10790"/>
    <property type="gene ID" value="jg10790"/>
</dbReference>
<evidence type="ECO:0000256" key="5">
    <source>
        <dbReference type="ARBA" id="ARBA00023136"/>
    </source>
</evidence>
<evidence type="ECO:0000256" key="6">
    <source>
        <dbReference type="SAM" id="MobiDB-lite"/>
    </source>
</evidence>
<keyword evidence="5 7" id="KW-0472">Membrane</keyword>